<dbReference type="EMBL" id="JAUHHV010000008">
    <property type="protein sequence ID" value="KAK1415291.1"/>
    <property type="molecule type" value="Genomic_DNA"/>
</dbReference>
<organism evidence="1 2">
    <name type="scientific">Tagetes erecta</name>
    <name type="common">African marigold</name>
    <dbReference type="NCBI Taxonomy" id="13708"/>
    <lineage>
        <taxon>Eukaryota</taxon>
        <taxon>Viridiplantae</taxon>
        <taxon>Streptophyta</taxon>
        <taxon>Embryophyta</taxon>
        <taxon>Tracheophyta</taxon>
        <taxon>Spermatophyta</taxon>
        <taxon>Magnoliopsida</taxon>
        <taxon>eudicotyledons</taxon>
        <taxon>Gunneridae</taxon>
        <taxon>Pentapetalae</taxon>
        <taxon>asterids</taxon>
        <taxon>campanulids</taxon>
        <taxon>Asterales</taxon>
        <taxon>Asteraceae</taxon>
        <taxon>Asteroideae</taxon>
        <taxon>Heliantheae alliance</taxon>
        <taxon>Tageteae</taxon>
        <taxon>Tagetes</taxon>
    </lineage>
</organism>
<evidence type="ECO:0000313" key="1">
    <source>
        <dbReference type="EMBL" id="KAK1415291.1"/>
    </source>
</evidence>
<comment type="caution">
    <text evidence="1">The sequence shown here is derived from an EMBL/GenBank/DDBJ whole genome shotgun (WGS) entry which is preliminary data.</text>
</comment>
<gene>
    <name evidence="1" type="ORF">QVD17_31069</name>
</gene>
<evidence type="ECO:0000313" key="2">
    <source>
        <dbReference type="Proteomes" id="UP001229421"/>
    </source>
</evidence>
<dbReference type="AlphaFoldDB" id="A0AAD8NNU1"/>
<dbReference type="Proteomes" id="UP001229421">
    <property type="component" value="Unassembled WGS sequence"/>
</dbReference>
<proteinExistence type="predicted"/>
<keyword evidence="2" id="KW-1185">Reference proteome</keyword>
<sequence>MITLTILKSEIILYSMILTSLNNLQRKLAGGWDQLHLDLAGAVHGLGKGNIVFVMVTRDAIVKLLYVSQRNDDHINI</sequence>
<protein>
    <submittedName>
        <fullName evidence="1">Uncharacterized protein</fullName>
    </submittedName>
</protein>
<accession>A0AAD8NNU1</accession>
<name>A0AAD8NNU1_TARER</name>
<reference evidence="1" key="1">
    <citation type="journal article" date="2023" name="bioRxiv">
        <title>Improved chromosome-level genome assembly for marigold (Tagetes erecta).</title>
        <authorList>
            <person name="Jiang F."/>
            <person name="Yuan L."/>
            <person name="Wang S."/>
            <person name="Wang H."/>
            <person name="Xu D."/>
            <person name="Wang A."/>
            <person name="Fan W."/>
        </authorList>
    </citation>
    <scope>NUCLEOTIDE SEQUENCE</scope>
    <source>
        <strain evidence="1">WSJ</strain>
        <tissue evidence="1">Leaf</tissue>
    </source>
</reference>